<feature type="transmembrane region" description="Helical" evidence="1">
    <location>
        <begin position="50"/>
        <end position="72"/>
    </location>
</feature>
<reference evidence="3" key="1">
    <citation type="journal article" date="2020" name="Stud. Mycol.">
        <title>101 Dothideomycetes genomes: A test case for predicting lifestyles and emergence of pathogens.</title>
        <authorList>
            <person name="Haridas S."/>
            <person name="Albert R."/>
            <person name="Binder M."/>
            <person name="Bloem J."/>
            <person name="LaButti K."/>
            <person name="Salamov A."/>
            <person name="Andreopoulos B."/>
            <person name="Baker S."/>
            <person name="Barry K."/>
            <person name="Bills G."/>
            <person name="Bluhm B."/>
            <person name="Cannon C."/>
            <person name="Castanera R."/>
            <person name="Culley D."/>
            <person name="Daum C."/>
            <person name="Ezra D."/>
            <person name="Gonzalez J."/>
            <person name="Henrissat B."/>
            <person name="Kuo A."/>
            <person name="Liang C."/>
            <person name="Lipzen A."/>
            <person name="Lutzoni F."/>
            <person name="Magnuson J."/>
            <person name="Mondo S."/>
            <person name="Nolan M."/>
            <person name="Ohm R."/>
            <person name="Pangilinan J."/>
            <person name="Park H.-J."/>
            <person name="Ramirez L."/>
            <person name="Alfaro M."/>
            <person name="Sun H."/>
            <person name="Tritt A."/>
            <person name="Yoshinaga Y."/>
            <person name="Zwiers L.-H."/>
            <person name="Turgeon B."/>
            <person name="Goodwin S."/>
            <person name="Spatafora J."/>
            <person name="Crous P."/>
            <person name="Grigoriev I."/>
        </authorList>
    </citation>
    <scope>NUCLEOTIDE SEQUENCE [LARGE SCALE GENOMIC DNA]</scope>
    <source>
        <strain evidence="3">CECT 20119</strain>
    </source>
</reference>
<dbReference type="PANTHER" id="PTHR35184:SF1">
    <property type="entry name" value="INTEGRAL MEMBRANE PROTEIN"/>
    <property type="match status" value="1"/>
</dbReference>
<proteinExistence type="predicted"/>
<keyword evidence="1" id="KW-0812">Transmembrane</keyword>
<feature type="transmembrane region" description="Helical" evidence="1">
    <location>
        <begin position="214"/>
        <end position="237"/>
    </location>
</feature>
<keyword evidence="3" id="KW-1185">Reference proteome</keyword>
<feature type="transmembrane region" description="Helical" evidence="1">
    <location>
        <begin position="124"/>
        <end position="145"/>
    </location>
</feature>
<organism evidence="2 3">
    <name type="scientific">Elsinoe ampelina</name>
    <dbReference type="NCBI Taxonomy" id="302913"/>
    <lineage>
        <taxon>Eukaryota</taxon>
        <taxon>Fungi</taxon>
        <taxon>Dikarya</taxon>
        <taxon>Ascomycota</taxon>
        <taxon>Pezizomycotina</taxon>
        <taxon>Dothideomycetes</taxon>
        <taxon>Dothideomycetidae</taxon>
        <taxon>Myriangiales</taxon>
        <taxon>Elsinoaceae</taxon>
        <taxon>Elsinoe</taxon>
    </lineage>
</organism>
<evidence type="ECO:0000313" key="3">
    <source>
        <dbReference type="Proteomes" id="UP000799538"/>
    </source>
</evidence>
<keyword evidence="1" id="KW-1133">Transmembrane helix</keyword>
<sequence>PYAPDTQLLGGTPSVLPDAPVSASLLALFLVAGVTSFAIFIRNKKSGHKFVINGALFGFGKIRIGTFSLRIAWACFPRSVNLGLASTVFVYAGTIILFGINFIFAQRIIRAQHPTFGWAKGFKIAFALLFAIVVLTLIAVVVAVLQSFFTLDPNIHRIDRSIQLYGSTCFAVMAFLPAPVVLLSTIIGLLPSIQRKRLTNPTDKFGEGRMRTKIWICIIAACILTLGAAFRAGTGWLPPTSVYLPGPPGPDGPIAQEPPWYLSTASFYCFNFVTELFVVYMWLISRVDQSFFVPDKSN</sequence>
<feature type="transmembrane region" description="Helical" evidence="1">
    <location>
        <begin position="84"/>
        <end position="104"/>
    </location>
</feature>
<dbReference type="PANTHER" id="PTHR35184">
    <property type="entry name" value="YALI0C10208P"/>
    <property type="match status" value="1"/>
</dbReference>
<dbReference type="Proteomes" id="UP000799538">
    <property type="component" value="Unassembled WGS sequence"/>
</dbReference>
<feature type="non-terminal residue" evidence="2">
    <location>
        <position position="298"/>
    </location>
</feature>
<feature type="transmembrane region" description="Helical" evidence="1">
    <location>
        <begin position="260"/>
        <end position="283"/>
    </location>
</feature>
<keyword evidence="1" id="KW-0472">Membrane</keyword>
<name>A0A6A6GMX8_9PEZI</name>
<gene>
    <name evidence="2" type="ORF">BDZ85DRAFT_166289</name>
</gene>
<feature type="transmembrane region" description="Helical" evidence="1">
    <location>
        <begin position="165"/>
        <end position="193"/>
    </location>
</feature>
<feature type="non-terminal residue" evidence="2">
    <location>
        <position position="1"/>
    </location>
</feature>
<dbReference type="AlphaFoldDB" id="A0A6A6GMX8"/>
<dbReference type="EMBL" id="ML992502">
    <property type="protein sequence ID" value="KAF2226929.1"/>
    <property type="molecule type" value="Genomic_DNA"/>
</dbReference>
<protein>
    <submittedName>
        <fullName evidence="2">Uncharacterized protein</fullName>
    </submittedName>
</protein>
<accession>A0A6A6GMX8</accession>
<evidence type="ECO:0000313" key="2">
    <source>
        <dbReference type="EMBL" id="KAF2226929.1"/>
    </source>
</evidence>
<evidence type="ECO:0000256" key="1">
    <source>
        <dbReference type="SAM" id="Phobius"/>
    </source>
</evidence>
<feature type="transmembrane region" description="Helical" evidence="1">
    <location>
        <begin position="20"/>
        <end position="41"/>
    </location>
</feature>
<dbReference type="OrthoDB" id="3357002at2759"/>